<reference evidence="2 3" key="1">
    <citation type="submission" date="2013-11" db="EMBL/GenBank/DDBJ databases">
        <title>Draft genome of the bovine lungworm Dictyocaulus viviparus.</title>
        <authorList>
            <person name="Mitreva M."/>
        </authorList>
    </citation>
    <scope>NUCLEOTIDE SEQUENCE [LARGE SCALE GENOMIC DNA]</scope>
    <source>
        <strain evidence="2 3">HannoverDv2000</strain>
    </source>
</reference>
<name>A0A0D8XN02_DICVI</name>
<proteinExistence type="predicted"/>
<keyword evidence="3" id="KW-1185">Reference proteome</keyword>
<protein>
    <submittedName>
        <fullName evidence="2">Uncharacterized protein</fullName>
    </submittedName>
</protein>
<evidence type="ECO:0000313" key="2">
    <source>
        <dbReference type="EMBL" id="KJH43736.1"/>
    </source>
</evidence>
<evidence type="ECO:0000313" key="3">
    <source>
        <dbReference type="Proteomes" id="UP000053766"/>
    </source>
</evidence>
<gene>
    <name evidence="2" type="ORF">DICVIV_10253</name>
</gene>
<dbReference type="AlphaFoldDB" id="A0A0D8XN02"/>
<dbReference type="Proteomes" id="UP000053766">
    <property type="component" value="Unassembled WGS sequence"/>
</dbReference>
<dbReference type="OrthoDB" id="410104at2759"/>
<reference evidence="3" key="2">
    <citation type="journal article" date="2016" name="Sci. Rep.">
        <title>Dictyocaulus viviparus genome, variome and transcriptome elucidate lungworm biology and support future intervention.</title>
        <authorList>
            <person name="McNulty S.N."/>
            <person name="Strube C."/>
            <person name="Rosa B.A."/>
            <person name="Martin J.C."/>
            <person name="Tyagi R."/>
            <person name="Choi Y.J."/>
            <person name="Wang Q."/>
            <person name="Hallsworth Pepin K."/>
            <person name="Zhang X."/>
            <person name="Ozersky P."/>
            <person name="Wilson R.K."/>
            <person name="Sternberg P.W."/>
            <person name="Gasser R.B."/>
            <person name="Mitreva M."/>
        </authorList>
    </citation>
    <scope>NUCLEOTIDE SEQUENCE [LARGE SCALE GENOMIC DNA]</scope>
    <source>
        <strain evidence="3">HannoverDv2000</strain>
    </source>
</reference>
<sequence length="70" mass="8151">MEALTNQALWTPYIKILHKLYKNFTSKTKQNKKRNTRGNSESDDMGAKIDGRQLHHLRFADHIVFVAPNI</sequence>
<evidence type="ECO:0000256" key="1">
    <source>
        <dbReference type="SAM" id="MobiDB-lite"/>
    </source>
</evidence>
<feature type="region of interest" description="Disordered" evidence="1">
    <location>
        <begin position="27"/>
        <end position="47"/>
    </location>
</feature>
<dbReference type="EMBL" id="KN716530">
    <property type="protein sequence ID" value="KJH43736.1"/>
    <property type="molecule type" value="Genomic_DNA"/>
</dbReference>
<organism evidence="2 3">
    <name type="scientific">Dictyocaulus viviparus</name>
    <name type="common">Bovine lungworm</name>
    <dbReference type="NCBI Taxonomy" id="29172"/>
    <lineage>
        <taxon>Eukaryota</taxon>
        <taxon>Metazoa</taxon>
        <taxon>Ecdysozoa</taxon>
        <taxon>Nematoda</taxon>
        <taxon>Chromadorea</taxon>
        <taxon>Rhabditida</taxon>
        <taxon>Rhabditina</taxon>
        <taxon>Rhabditomorpha</taxon>
        <taxon>Strongyloidea</taxon>
        <taxon>Metastrongylidae</taxon>
        <taxon>Dictyocaulus</taxon>
    </lineage>
</organism>
<accession>A0A0D8XN02</accession>